<proteinExistence type="predicted"/>
<reference evidence="2 3" key="1">
    <citation type="submission" date="2018-04" db="EMBL/GenBank/DDBJ databases">
        <title>Acinetobacter junii Genome sequencing and assembly.</title>
        <authorList>
            <person name="Su J."/>
            <person name="Rensing C."/>
            <person name="Mazhar H.S."/>
        </authorList>
    </citation>
    <scope>NUCLEOTIDE SEQUENCE [LARGE SCALE GENOMIC DNA]</scope>
    <source>
        <strain evidence="2 3">SC22</strain>
    </source>
</reference>
<feature type="domain" description="Transcriptional repressor PaaX-like N-terminal" evidence="1">
    <location>
        <begin position="15"/>
        <end position="75"/>
    </location>
</feature>
<comment type="caution">
    <text evidence="2">The sequence shown here is derived from an EMBL/GenBank/DDBJ whole genome shotgun (WGS) entry which is preliminary data.</text>
</comment>
<protein>
    <submittedName>
        <fullName evidence="2">PaaX family transcriptional regulator</fullName>
    </submittedName>
</protein>
<dbReference type="InterPro" id="IPR036388">
    <property type="entry name" value="WH-like_DNA-bd_sf"/>
</dbReference>
<dbReference type="Pfam" id="PF07848">
    <property type="entry name" value="PaaX"/>
    <property type="match status" value="1"/>
</dbReference>
<gene>
    <name evidence="2" type="ORF">DC346_10655</name>
</gene>
<dbReference type="Gene3D" id="3.30.70.2650">
    <property type="match status" value="1"/>
</dbReference>
<dbReference type="AlphaFoldDB" id="A0A365PHJ8"/>
<evidence type="ECO:0000259" key="1">
    <source>
        <dbReference type="Pfam" id="PF07848"/>
    </source>
</evidence>
<dbReference type="PANTHER" id="PTHR30319">
    <property type="entry name" value="PHENYLACETIC ACID REGULATOR-RELATED TRANSCRIPTIONAL REPRESSOR"/>
    <property type="match status" value="1"/>
</dbReference>
<accession>A0A365PHJ8</accession>
<dbReference type="Gene3D" id="1.10.10.10">
    <property type="entry name" value="Winged helix-like DNA-binding domain superfamily/Winged helix DNA-binding domain"/>
    <property type="match status" value="1"/>
</dbReference>
<sequence>MYRLKHTMTIAKLNARDLIVDLLLGLQGREISIKQIIIAARLFEISENSIRVAVTRLSSEGVIEAIERGVYQFTNQSREWADVMLNRKNGIKQTKPWNQQFIGVFTGALGRVDRTALHRRERALKHLGFKELEQGIYIRPDNLAISFEQLVTELHATGLEQTAKVCAIQFFDAQTIKIITELWSTKTLNQNYQKYAQMIEQWLETANELDLDIATKESLLLGRQTISQLMNDPLLPEDFVDVKLRDQFAQSVQRLDQIGLELWRRFYEQQDE</sequence>
<dbReference type="Proteomes" id="UP000253688">
    <property type="component" value="Unassembled WGS sequence"/>
</dbReference>
<organism evidence="2 3">
    <name type="scientific">Acinetobacter junii</name>
    <dbReference type="NCBI Taxonomy" id="40215"/>
    <lineage>
        <taxon>Bacteria</taxon>
        <taxon>Pseudomonadati</taxon>
        <taxon>Pseudomonadota</taxon>
        <taxon>Gammaproteobacteria</taxon>
        <taxon>Moraxellales</taxon>
        <taxon>Moraxellaceae</taxon>
        <taxon>Acinetobacter</taxon>
    </lineage>
</organism>
<name>A0A365PHJ8_ACIJU</name>
<dbReference type="PANTHER" id="PTHR30319:SF1">
    <property type="entry name" value="TRANSCRIPTIONAL REPRESSOR PAAX"/>
    <property type="match status" value="1"/>
</dbReference>
<dbReference type="STRING" id="40215.BVL33_11585"/>
<dbReference type="EMBL" id="QEWH01000062">
    <property type="protein sequence ID" value="RBA46376.1"/>
    <property type="molecule type" value="Genomic_DNA"/>
</dbReference>
<evidence type="ECO:0000313" key="2">
    <source>
        <dbReference type="EMBL" id="RBA46376.1"/>
    </source>
</evidence>
<evidence type="ECO:0000313" key="3">
    <source>
        <dbReference type="Proteomes" id="UP000253688"/>
    </source>
</evidence>
<dbReference type="GO" id="GO:0006351">
    <property type="term" value="P:DNA-templated transcription"/>
    <property type="evidence" value="ECO:0007669"/>
    <property type="project" value="TreeGrafter"/>
</dbReference>
<dbReference type="InterPro" id="IPR012906">
    <property type="entry name" value="PaaX-like_N"/>
</dbReference>